<dbReference type="SUPFAM" id="SSF81301">
    <property type="entry name" value="Nucleotidyltransferase"/>
    <property type="match status" value="1"/>
</dbReference>
<dbReference type="HOGENOM" id="CLU_1077074_0_0_6"/>
<keyword evidence="2" id="KW-1185">Reference proteome</keyword>
<dbReference type="STRING" id="314283.MED297_04267"/>
<name>A4BG58_9GAMM</name>
<proteinExistence type="predicted"/>
<organism evidence="1 2">
    <name type="scientific">Reinekea blandensis MED297</name>
    <dbReference type="NCBI Taxonomy" id="314283"/>
    <lineage>
        <taxon>Bacteria</taxon>
        <taxon>Pseudomonadati</taxon>
        <taxon>Pseudomonadota</taxon>
        <taxon>Gammaproteobacteria</taxon>
        <taxon>Oceanospirillales</taxon>
        <taxon>Saccharospirillaceae</taxon>
        <taxon>Reinekea</taxon>
    </lineage>
</organism>
<reference evidence="1 2" key="1">
    <citation type="submission" date="2006-02" db="EMBL/GenBank/DDBJ databases">
        <authorList>
            <person name="Pinhassi J."/>
            <person name="Pedros-Alio C."/>
            <person name="Ferriera S."/>
            <person name="Johnson J."/>
            <person name="Kravitz S."/>
            <person name="Halpern A."/>
            <person name="Remington K."/>
            <person name="Beeson K."/>
            <person name="Tran B."/>
            <person name="Rogers Y.-H."/>
            <person name="Friedman R."/>
            <person name="Venter J.C."/>
        </authorList>
    </citation>
    <scope>NUCLEOTIDE SEQUENCE [LARGE SCALE GENOMIC DNA]</scope>
    <source>
        <strain evidence="1 2">MED297</strain>
    </source>
</reference>
<dbReference type="AlphaFoldDB" id="A4BG58"/>
<dbReference type="EMBL" id="AAOE01000015">
    <property type="protein sequence ID" value="EAR08853.1"/>
    <property type="molecule type" value="Genomic_DNA"/>
</dbReference>
<dbReference type="InterPro" id="IPR043519">
    <property type="entry name" value="NT_sf"/>
</dbReference>
<protein>
    <submittedName>
        <fullName evidence="1">Uncharacterized protein</fullName>
    </submittedName>
</protein>
<accession>A4BG58</accession>
<dbReference type="RefSeq" id="WP_008047732.1">
    <property type="nucleotide sequence ID" value="NZ_CH724154.1"/>
</dbReference>
<comment type="caution">
    <text evidence="1">The sequence shown here is derived from an EMBL/GenBank/DDBJ whole genome shotgun (WGS) entry which is preliminary data.</text>
</comment>
<sequence>MPDIHQLKNRLHEIAHQIAQSGHAHALLGLGSAGNEQDRLDTYSDLDFFAIVHPGFKSHFINDLHWLTDIADPGYYFRNTKDGYKFLYADGIFCEFAVFEPQELATIPFTGGRLIWAEDGFNTDVIQPVSTQGQYQRSDNTDWIIGEALTNLYVGLGRYCRGEKLSAMKFVQSYALDRLIDLLHLQNGPRTGQVDPFMPDRRLEQHYPNAEPMLASFCQGYLKTPTSALAQLEWLEQHYDINPVMATEIRRLAD</sequence>
<evidence type="ECO:0000313" key="1">
    <source>
        <dbReference type="EMBL" id="EAR08853.1"/>
    </source>
</evidence>
<dbReference type="OrthoDB" id="383876at2"/>
<evidence type="ECO:0000313" key="2">
    <source>
        <dbReference type="Proteomes" id="UP000005953"/>
    </source>
</evidence>
<dbReference type="Gene3D" id="3.30.460.10">
    <property type="entry name" value="Beta Polymerase, domain 2"/>
    <property type="match status" value="1"/>
</dbReference>
<dbReference type="Proteomes" id="UP000005953">
    <property type="component" value="Unassembled WGS sequence"/>
</dbReference>
<gene>
    <name evidence="1" type="ORF">MED297_04267</name>
</gene>